<evidence type="ECO:0000313" key="2">
    <source>
        <dbReference type="Proteomes" id="UP000613768"/>
    </source>
</evidence>
<gene>
    <name evidence="1" type="ORF">IFO71_04065</name>
</gene>
<dbReference type="AlphaFoldDB" id="A0AAW3ZFU5"/>
<dbReference type="InterPro" id="IPR008551">
    <property type="entry name" value="TANGO2"/>
</dbReference>
<keyword evidence="2" id="KW-1185">Reference proteome</keyword>
<dbReference type="Proteomes" id="UP000613768">
    <property type="component" value="Unassembled WGS sequence"/>
</dbReference>
<evidence type="ECO:0000313" key="1">
    <source>
        <dbReference type="EMBL" id="MBD8524911.1"/>
    </source>
</evidence>
<dbReference type="PANTHER" id="PTHR17985:SF8">
    <property type="entry name" value="TRANSPORT AND GOLGI ORGANIZATION PROTEIN 2 HOMOLOG"/>
    <property type="match status" value="1"/>
</dbReference>
<reference evidence="1 2" key="1">
    <citation type="submission" date="2020-09" db="EMBL/GenBank/DDBJ databases">
        <title>Pseudoxanthomonas sp. CAU 1598 isolated from sand of Yaerae Beach.</title>
        <authorList>
            <person name="Kim W."/>
        </authorList>
    </citation>
    <scope>NUCLEOTIDE SEQUENCE [LARGE SCALE GENOMIC DNA]</scope>
    <source>
        <strain evidence="1 2">CAU 1598</strain>
    </source>
</reference>
<sequence>MCLITWADRVHPGLPFVLLANRDELHARPSLAADWRAAAPPYLAGLDAKAGGSWLAYQPGGRLAAVTNVRQLPFRDDWRHSRGRLVVDWMSLGQDWASFAKKADAESTDTGPYNLLLRDDEALRYCGNRPAWHADTLTHGVHAVSNAALDTPWPKLQKITQAMRQWLQAVGDQLQAEQALDPLLLNPLFVLMRDTSPAPDEDLPDTGIGLERERLLSSPFIESESYGTRCTTLIIEWADGRWLFIERRFGPLGIDLGQSEYSGQI</sequence>
<dbReference type="RefSeq" id="WP_192028258.1">
    <property type="nucleotide sequence ID" value="NZ_JACYTR010000005.1"/>
</dbReference>
<name>A0AAW3ZFU5_9GAMM</name>
<organism evidence="1 2">
    <name type="scientific">Pseudomarimonas arenosa</name>
    <dbReference type="NCBI Taxonomy" id="2774145"/>
    <lineage>
        <taxon>Bacteria</taxon>
        <taxon>Pseudomonadati</taxon>
        <taxon>Pseudomonadota</taxon>
        <taxon>Gammaproteobacteria</taxon>
        <taxon>Lysobacterales</taxon>
        <taxon>Lysobacteraceae</taxon>
        <taxon>Pseudomarimonas</taxon>
    </lineage>
</organism>
<proteinExistence type="predicted"/>
<dbReference type="PANTHER" id="PTHR17985">
    <property type="entry name" value="SER/THR-RICH PROTEIN T10 IN DGCR REGION"/>
    <property type="match status" value="1"/>
</dbReference>
<dbReference type="Pfam" id="PF05742">
    <property type="entry name" value="TANGO2"/>
    <property type="match status" value="1"/>
</dbReference>
<accession>A0AAW3ZFU5</accession>
<comment type="caution">
    <text evidence="1">The sequence shown here is derived from an EMBL/GenBank/DDBJ whole genome shotgun (WGS) entry which is preliminary data.</text>
</comment>
<dbReference type="EMBL" id="JACYTR010000005">
    <property type="protein sequence ID" value="MBD8524911.1"/>
    <property type="molecule type" value="Genomic_DNA"/>
</dbReference>
<protein>
    <submittedName>
        <fullName evidence="1">NRDE family protein</fullName>
    </submittedName>
</protein>